<evidence type="ECO:0000313" key="9">
    <source>
        <dbReference type="EMBL" id="SDZ18628.1"/>
    </source>
</evidence>
<keyword evidence="3 6" id="KW-0812">Transmembrane</keyword>
<evidence type="ECO:0000259" key="8">
    <source>
        <dbReference type="Pfam" id="PF12704"/>
    </source>
</evidence>
<feature type="transmembrane region" description="Helical" evidence="6">
    <location>
        <begin position="386"/>
        <end position="411"/>
    </location>
</feature>
<evidence type="ECO:0000256" key="5">
    <source>
        <dbReference type="ARBA" id="ARBA00023136"/>
    </source>
</evidence>
<proteinExistence type="predicted"/>
<feature type="transmembrane region" description="Helical" evidence="6">
    <location>
        <begin position="432"/>
        <end position="455"/>
    </location>
</feature>
<evidence type="ECO:0000256" key="3">
    <source>
        <dbReference type="ARBA" id="ARBA00022692"/>
    </source>
</evidence>
<feature type="transmembrane region" description="Helical" evidence="6">
    <location>
        <begin position="723"/>
        <end position="750"/>
    </location>
</feature>
<feature type="transmembrane region" description="Helical" evidence="6">
    <location>
        <begin position="338"/>
        <end position="360"/>
    </location>
</feature>
<dbReference type="Pfam" id="PF12704">
    <property type="entry name" value="MacB_PCD"/>
    <property type="match status" value="2"/>
</dbReference>
<dbReference type="Pfam" id="PF02687">
    <property type="entry name" value="FtsX"/>
    <property type="match status" value="2"/>
</dbReference>
<feature type="transmembrane region" description="Helical" evidence="6">
    <location>
        <begin position="21"/>
        <end position="41"/>
    </location>
</feature>
<feature type="domain" description="ABC3 transporter permease C-terminal" evidence="7">
    <location>
        <begin position="683"/>
        <end position="795"/>
    </location>
</feature>
<gene>
    <name evidence="9" type="ORF">SAMN05444412_10787</name>
</gene>
<dbReference type="InterPro" id="IPR003838">
    <property type="entry name" value="ABC3_permease_C"/>
</dbReference>
<evidence type="ECO:0000256" key="6">
    <source>
        <dbReference type="SAM" id="Phobius"/>
    </source>
</evidence>
<evidence type="ECO:0000259" key="7">
    <source>
        <dbReference type="Pfam" id="PF02687"/>
    </source>
</evidence>
<dbReference type="PANTHER" id="PTHR30572">
    <property type="entry name" value="MEMBRANE COMPONENT OF TRANSPORTER-RELATED"/>
    <property type="match status" value="1"/>
</dbReference>
<feature type="domain" description="MacB-like periplasmic core" evidence="8">
    <location>
        <begin position="437"/>
        <end position="604"/>
    </location>
</feature>
<sequence>MIKNYFLVAFRNLRRNKLRTLVHILGLSIGIAVCLLVFHIVSFETDFDKFHKDGDRIYQVNTETFYNEESWKNGGVPFPLGDVIMDEIPEIEAKTHFYTLWDVKIAAPGENKIHKGGANIVFANNQFFDIFPREWLAGNPATVLTDLNQVVLTESKAKTYFPEMSLAEVLGKEMVYYFMDTVHTTVVGIVADYKENSDLKFTDLISMGNMLVEENRDDYAVDQWNSVNSSSQVFVRLNPNAKMADVDAKFKAIVDKYMEKERGNATVFSLMPLSEIHFHENFDQSGANKSVLQGLVIIGFFILLLASMNFINLETAQSIIRSKEVGIRKTLGSSRSQLVFQFLSETALIVTLSIFVAVFLSEMLVKYFRDFIPEGLAMDYLSQRNILFLTVLAFVLTLVSGLFPALILSGYQPHKVLKRDLKTPNGFSLGHFIQKNLTVFQFALSIGFIISVLVVSSQIKYMVNKDMGFDKEQVLYIRTPYLVPESQKEAFKTDIDNQSFVLKSTLGNDIMASSSMWTSLIEIEREGEKKEIGIQVKNIDENYLGVYKVDLIFGRNIRNVETEMLINQTLAKTIEFANPSDAIGQQISYSDREFTVVGIVPDFHTRSLREKILPLIMVYRPINSHTLSLRMEASTDLMAAKGKLDAISKKFFPVEEEEFKFFDETLAGFYKSDLKLRKVLGMATMMALIISLLGLFALSSFTISQRTKEISIRKVLGATLRQILYLISLNYMVLIGIAFVLAVFPAYYFLNDWLNGFAYRVDMPFLIFLLAGLGVLTICLVIVGIHSWIASQTNPAKILKSE</sequence>
<feature type="domain" description="MacB-like periplasmic core" evidence="8">
    <location>
        <begin position="20"/>
        <end position="252"/>
    </location>
</feature>
<dbReference type="PANTHER" id="PTHR30572:SF18">
    <property type="entry name" value="ABC-TYPE MACROLIDE FAMILY EXPORT SYSTEM PERMEASE COMPONENT 2"/>
    <property type="match status" value="1"/>
</dbReference>
<keyword evidence="5 6" id="KW-0472">Membrane</keyword>
<feature type="transmembrane region" description="Helical" evidence="6">
    <location>
        <begin position="765"/>
        <end position="790"/>
    </location>
</feature>
<evidence type="ECO:0000256" key="2">
    <source>
        <dbReference type="ARBA" id="ARBA00022475"/>
    </source>
</evidence>
<dbReference type="Proteomes" id="UP000199663">
    <property type="component" value="Unassembled WGS sequence"/>
</dbReference>
<dbReference type="InterPro" id="IPR025857">
    <property type="entry name" value="MacB_PCD"/>
</dbReference>
<dbReference type="EMBL" id="FNQC01000007">
    <property type="protein sequence ID" value="SDZ18628.1"/>
    <property type="molecule type" value="Genomic_DNA"/>
</dbReference>
<comment type="subcellular location">
    <subcellularLocation>
        <location evidence="1">Cell membrane</location>
        <topology evidence="1">Multi-pass membrane protein</topology>
    </subcellularLocation>
</comment>
<keyword evidence="4 6" id="KW-1133">Transmembrane helix</keyword>
<dbReference type="RefSeq" id="WP_019597693.1">
    <property type="nucleotide sequence ID" value="NZ_FNQC01000007.1"/>
</dbReference>
<protein>
    <submittedName>
        <fullName evidence="9">ABC-type antimicrobial peptide transport system, permease component</fullName>
    </submittedName>
</protein>
<keyword evidence="2" id="KW-1003">Cell membrane</keyword>
<evidence type="ECO:0000256" key="1">
    <source>
        <dbReference type="ARBA" id="ARBA00004651"/>
    </source>
</evidence>
<feature type="transmembrane region" description="Helical" evidence="6">
    <location>
        <begin position="291"/>
        <end position="313"/>
    </location>
</feature>
<evidence type="ECO:0000313" key="10">
    <source>
        <dbReference type="Proteomes" id="UP000199663"/>
    </source>
</evidence>
<evidence type="ECO:0000256" key="4">
    <source>
        <dbReference type="ARBA" id="ARBA00022989"/>
    </source>
</evidence>
<feature type="domain" description="ABC3 transporter permease C-terminal" evidence="7">
    <location>
        <begin position="297"/>
        <end position="412"/>
    </location>
</feature>
<name>A0A1H3R058_9BACT</name>
<feature type="transmembrane region" description="Helical" evidence="6">
    <location>
        <begin position="679"/>
        <end position="703"/>
    </location>
</feature>
<accession>A0A1H3R058</accession>
<reference evidence="9 10" key="1">
    <citation type="submission" date="2016-10" db="EMBL/GenBank/DDBJ databases">
        <authorList>
            <person name="Varghese N."/>
            <person name="Submissions S."/>
        </authorList>
    </citation>
    <scope>NUCLEOTIDE SEQUENCE [LARGE SCALE GENOMIC DNA]</scope>
    <source>
        <strain evidence="9 10">DSM 17997</strain>
    </source>
</reference>
<organism evidence="9 10">
    <name type="scientific">Rhodonellum ikkaensis</name>
    <dbReference type="NCBI Taxonomy" id="336829"/>
    <lineage>
        <taxon>Bacteria</taxon>
        <taxon>Pseudomonadati</taxon>
        <taxon>Bacteroidota</taxon>
        <taxon>Cytophagia</taxon>
        <taxon>Cytophagales</taxon>
        <taxon>Cytophagaceae</taxon>
        <taxon>Rhodonellum</taxon>
    </lineage>
</organism>
<dbReference type="InterPro" id="IPR050250">
    <property type="entry name" value="Macrolide_Exporter_MacB"/>
</dbReference>
<comment type="caution">
    <text evidence="9">The sequence shown here is derived from an EMBL/GenBank/DDBJ whole genome shotgun (WGS) entry which is preliminary data.</text>
</comment>
<keyword evidence="10" id="KW-1185">Reference proteome</keyword>